<organism evidence="2 3">
    <name type="scientific">Nesidiocoris tenuis</name>
    <dbReference type="NCBI Taxonomy" id="355587"/>
    <lineage>
        <taxon>Eukaryota</taxon>
        <taxon>Metazoa</taxon>
        <taxon>Ecdysozoa</taxon>
        <taxon>Arthropoda</taxon>
        <taxon>Hexapoda</taxon>
        <taxon>Insecta</taxon>
        <taxon>Pterygota</taxon>
        <taxon>Neoptera</taxon>
        <taxon>Paraneoptera</taxon>
        <taxon>Hemiptera</taxon>
        <taxon>Heteroptera</taxon>
        <taxon>Panheteroptera</taxon>
        <taxon>Cimicomorpha</taxon>
        <taxon>Miridae</taxon>
        <taxon>Dicyphina</taxon>
        <taxon>Nesidiocoris</taxon>
    </lineage>
</organism>
<accession>A0A6H5FW50</accession>
<proteinExistence type="predicted"/>
<evidence type="ECO:0000256" key="1">
    <source>
        <dbReference type="SAM" id="MobiDB-lite"/>
    </source>
</evidence>
<evidence type="ECO:0000313" key="2">
    <source>
        <dbReference type="EMBL" id="CAA9993674.1"/>
    </source>
</evidence>
<dbReference type="EMBL" id="CADCXU010001008">
    <property type="protein sequence ID" value="CAA9993674.1"/>
    <property type="molecule type" value="Genomic_DNA"/>
</dbReference>
<protein>
    <submittedName>
        <fullName evidence="2">Uncharacterized protein</fullName>
    </submittedName>
</protein>
<keyword evidence="3" id="KW-1185">Reference proteome</keyword>
<dbReference type="AlphaFoldDB" id="A0A6H5FW50"/>
<gene>
    <name evidence="2" type="ORF">NTEN_LOCUS574</name>
</gene>
<feature type="non-terminal residue" evidence="2">
    <location>
        <position position="101"/>
    </location>
</feature>
<name>A0A6H5FW50_9HEMI</name>
<dbReference type="Proteomes" id="UP000479000">
    <property type="component" value="Unassembled WGS sequence"/>
</dbReference>
<sequence>MVIQKTATRRKKSSKNKSKKTGSTSDSRDAEAIWNLTSDEIAEALAGPIDCEVVPFDATLDMEMDQQKDVWPENDTFGSSTADVMEELEILKEIFVADLAS</sequence>
<dbReference type="OrthoDB" id="310853at2759"/>
<evidence type="ECO:0000313" key="3">
    <source>
        <dbReference type="Proteomes" id="UP000479000"/>
    </source>
</evidence>
<reference evidence="2 3" key="1">
    <citation type="submission" date="2020-02" db="EMBL/GenBank/DDBJ databases">
        <authorList>
            <person name="Ferguson B K."/>
        </authorList>
    </citation>
    <scope>NUCLEOTIDE SEQUENCE [LARGE SCALE GENOMIC DNA]</scope>
</reference>
<feature type="region of interest" description="Disordered" evidence="1">
    <location>
        <begin position="1"/>
        <end position="31"/>
    </location>
</feature>
<feature type="compositionally biased region" description="Basic residues" evidence="1">
    <location>
        <begin position="7"/>
        <end position="20"/>
    </location>
</feature>